<evidence type="ECO:0000256" key="3">
    <source>
        <dbReference type="ARBA" id="ARBA00022515"/>
    </source>
</evidence>
<evidence type="ECO:0000256" key="6">
    <source>
        <dbReference type="ARBA" id="ARBA00022705"/>
    </source>
</evidence>
<keyword evidence="3 9" id="KW-0639">Primosome</keyword>
<dbReference type="Proteomes" id="UP000276215">
    <property type="component" value="Unassembled WGS sequence"/>
</dbReference>
<protein>
    <recommendedName>
        <fullName evidence="9">DNA primase</fullName>
        <ecNumber evidence="9">2.7.7.-</ecNumber>
    </recommendedName>
</protein>
<keyword evidence="8" id="KW-0804">Transcription</keyword>
<evidence type="ECO:0000256" key="4">
    <source>
        <dbReference type="ARBA" id="ARBA00022679"/>
    </source>
</evidence>
<reference evidence="11 12" key="1">
    <citation type="journal article" date="2018" name="Nat. Ecol. Evol.">
        <title>Pezizomycetes genomes reveal the molecular basis of ectomycorrhizal truffle lifestyle.</title>
        <authorList>
            <person name="Murat C."/>
            <person name="Payen T."/>
            <person name="Noel B."/>
            <person name="Kuo A."/>
            <person name="Morin E."/>
            <person name="Chen J."/>
            <person name="Kohler A."/>
            <person name="Krizsan K."/>
            <person name="Balestrini R."/>
            <person name="Da Silva C."/>
            <person name="Montanini B."/>
            <person name="Hainaut M."/>
            <person name="Levati E."/>
            <person name="Barry K.W."/>
            <person name="Belfiori B."/>
            <person name="Cichocki N."/>
            <person name="Clum A."/>
            <person name="Dockter R.B."/>
            <person name="Fauchery L."/>
            <person name="Guy J."/>
            <person name="Iotti M."/>
            <person name="Le Tacon F."/>
            <person name="Lindquist E.A."/>
            <person name="Lipzen A."/>
            <person name="Malagnac F."/>
            <person name="Mello A."/>
            <person name="Molinier V."/>
            <person name="Miyauchi S."/>
            <person name="Poulain J."/>
            <person name="Riccioni C."/>
            <person name="Rubini A."/>
            <person name="Sitrit Y."/>
            <person name="Splivallo R."/>
            <person name="Traeger S."/>
            <person name="Wang M."/>
            <person name="Zifcakova L."/>
            <person name="Wipf D."/>
            <person name="Zambonelli A."/>
            <person name="Paolocci F."/>
            <person name="Nowrousian M."/>
            <person name="Ottonello S."/>
            <person name="Baldrian P."/>
            <person name="Spatafora J.W."/>
            <person name="Henrissat B."/>
            <person name="Nagy L.G."/>
            <person name="Aury J.M."/>
            <person name="Wincker P."/>
            <person name="Grigoriev I.V."/>
            <person name="Bonfante P."/>
            <person name="Martin F.M."/>
        </authorList>
    </citation>
    <scope>NUCLEOTIDE SEQUENCE [LARGE SCALE GENOMIC DNA]</scope>
    <source>
        <strain evidence="11 12">120613-1</strain>
    </source>
</reference>
<evidence type="ECO:0000256" key="1">
    <source>
        <dbReference type="ARBA" id="ARBA00009762"/>
    </source>
</evidence>
<dbReference type="InterPro" id="IPR014052">
    <property type="entry name" value="DNA_primase_ssu_euk/arc"/>
</dbReference>
<dbReference type="InterPro" id="IPR002755">
    <property type="entry name" value="DNA_primase_S"/>
</dbReference>
<keyword evidence="7" id="KW-0479">Metal-binding</keyword>
<dbReference type="NCBIfam" id="TIGR00335">
    <property type="entry name" value="primase_sml"/>
    <property type="match status" value="1"/>
</dbReference>
<keyword evidence="4 9" id="KW-0808">Transferase</keyword>
<feature type="region of interest" description="Disordered" evidence="10">
    <location>
        <begin position="1"/>
        <end position="75"/>
    </location>
</feature>
<evidence type="ECO:0000313" key="12">
    <source>
        <dbReference type="Proteomes" id="UP000276215"/>
    </source>
</evidence>
<dbReference type="OrthoDB" id="19606at2759"/>
<evidence type="ECO:0000256" key="7">
    <source>
        <dbReference type="ARBA" id="ARBA00022723"/>
    </source>
</evidence>
<evidence type="ECO:0000256" key="5">
    <source>
        <dbReference type="ARBA" id="ARBA00022695"/>
    </source>
</evidence>
<evidence type="ECO:0000256" key="2">
    <source>
        <dbReference type="ARBA" id="ARBA00022478"/>
    </source>
</evidence>
<feature type="compositionally biased region" description="Basic and acidic residues" evidence="10">
    <location>
        <begin position="1"/>
        <end position="11"/>
    </location>
</feature>
<organism evidence="11 12">
    <name type="scientific">Choiromyces venosus 120613-1</name>
    <dbReference type="NCBI Taxonomy" id="1336337"/>
    <lineage>
        <taxon>Eukaryota</taxon>
        <taxon>Fungi</taxon>
        <taxon>Dikarya</taxon>
        <taxon>Ascomycota</taxon>
        <taxon>Pezizomycotina</taxon>
        <taxon>Pezizomycetes</taxon>
        <taxon>Pezizales</taxon>
        <taxon>Tuberaceae</taxon>
        <taxon>Choiromyces</taxon>
    </lineage>
</organism>
<keyword evidence="12" id="KW-1185">Reference proteome</keyword>
<dbReference type="CDD" id="cd04860">
    <property type="entry name" value="AE_Prim_S"/>
    <property type="match status" value="1"/>
</dbReference>
<keyword evidence="2 9" id="KW-0240">DNA-directed RNA polymerase</keyword>
<dbReference type="Gene3D" id="3.90.920.10">
    <property type="entry name" value="DNA primase, PRIM domain"/>
    <property type="match status" value="1"/>
</dbReference>
<dbReference type="PANTHER" id="PTHR10536">
    <property type="entry name" value="DNA PRIMASE SMALL SUBUNIT"/>
    <property type="match status" value="1"/>
</dbReference>
<gene>
    <name evidence="11" type="ORF">L873DRAFT_1744531</name>
</gene>
<dbReference type="FunFam" id="3.90.920.10:FF:000002">
    <property type="entry name" value="DNA primase"/>
    <property type="match status" value="1"/>
</dbReference>
<accession>A0A3N4JCJ6</accession>
<keyword evidence="6 9" id="KW-0235">DNA replication</keyword>
<sequence length="522" mass="59173">MSHPNSPKEEDTALPDAPASPQLFQDGDFDSSSDSDYPAGKIDVKTEPQTDPPEPASPAKAKVKKEEGNGDLDNIFKDEEEEDFFGDDDDDADLLASEVGAVSIVPGSGPSDPQVMLAFYQRLFPFRPLFQWLNHSPIPCHDFGHREFAFTLQNEAYLRYQSFPTMELLRKEIVRLNPSRFEIGPVYSANPRDRKNLPKGALRPLSKELVFDIDLTDYDEIRTCCDQANICNLCWNFITVAIKVMNAALRDDLGFKHVLWVYSGRRGAHAWVCDKRARALDDAKRKAIANYLELVKGGGQAGKKVNVWRPLHPHISRSLNLIKDRFEDDILRDQDPWRDNEKAEKLLQLLPDKALNDALRKKWDNHPNRPSLNKWTDINDVAKSGVAGDPNSARPSLKESKEDAILEYMYPRLDAEVSKHLNHLLKSPFCVHPKTGRVCVPIDEREVEAFDPMTVPTVVGLLGEIDEWDRVHKGEGKVDDYEKTSLKPYVNYFKTFVNGLLQDEAKVKREREGGGNSNSMEF</sequence>
<evidence type="ECO:0000256" key="8">
    <source>
        <dbReference type="ARBA" id="ARBA00023163"/>
    </source>
</evidence>
<dbReference type="STRING" id="1336337.A0A3N4JCJ6"/>
<dbReference type="EMBL" id="ML120419">
    <property type="protein sequence ID" value="RPA95996.1"/>
    <property type="molecule type" value="Genomic_DNA"/>
</dbReference>
<evidence type="ECO:0000313" key="11">
    <source>
        <dbReference type="EMBL" id="RPA95996.1"/>
    </source>
</evidence>
<dbReference type="GO" id="GO:0046872">
    <property type="term" value="F:metal ion binding"/>
    <property type="evidence" value="ECO:0007669"/>
    <property type="project" value="UniProtKB-KW"/>
</dbReference>
<evidence type="ECO:0000256" key="9">
    <source>
        <dbReference type="RuleBase" id="RU003514"/>
    </source>
</evidence>
<dbReference type="AlphaFoldDB" id="A0A3N4JCJ6"/>
<comment type="similarity">
    <text evidence="1 9">Belongs to the eukaryotic-type primase small subunit family.</text>
</comment>
<dbReference type="GO" id="GO:0005658">
    <property type="term" value="C:alpha DNA polymerase:primase complex"/>
    <property type="evidence" value="ECO:0007669"/>
    <property type="project" value="UniProtKB-ARBA"/>
</dbReference>
<evidence type="ECO:0000256" key="10">
    <source>
        <dbReference type="SAM" id="MobiDB-lite"/>
    </source>
</evidence>
<name>A0A3N4JCJ6_9PEZI</name>
<proteinExistence type="inferred from homology"/>
<dbReference type="Pfam" id="PF01896">
    <property type="entry name" value="DNA_primase_S"/>
    <property type="match status" value="1"/>
</dbReference>
<dbReference type="GO" id="GO:0003899">
    <property type="term" value="F:DNA-directed RNA polymerase activity"/>
    <property type="evidence" value="ECO:0007669"/>
    <property type="project" value="InterPro"/>
</dbReference>
<dbReference type="SUPFAM" id="SSF56747">
    <property type="entry name" value="Prim-pol domain"/>
    <property type="match status" value="1"/>
</dbReference>
<dbReference type="EC" id="2.7.7.-" evidence="9"/>
<dbReference type="GO" id="GO:0006269">
    <property type="term" value="P:DNA replication, synthesis of primer"/>
    <property type="evidence" value="ECO:0007669"/>
    <property type="project" value="UniProtKB-KW"/>
</dbReference>
<keyword evidence="5" id="KW-0548">Nucleotidyltransferase</keyword>